<dbReference type="PANTHER" id="PTHR10353:SF122">
    <property type="entry name" value="6-PHOSPHO-BETA-GLUCOSIDASE ASCB-RELATED"/>
    <property type="match status" value="1"/>
</dbReference>
<feature type="non-terminal residue" evidence="3">
    <location>
        <position position="119"/>
    </location>
</feature>
<evidence type="ECO:0000256" key="1">
    <source>
        <dbReference type="ARBA" id="ARBA00023295"/>
    </source>
</evidence>
<gene>
    <name evidence="3" type="ORF">KH901_07605</name>
</gene>
<comment type="caution">
    <text evidence="3">The sequence shown here is derived from an EMBL/GenBank/DDBJ whole genome shotgun (WGS) entry which is preliminary data.</text>
</comment>
<dbReference type="InterPro" id="IPR001360">
    <property type="entry name" value="Glyco_hydro_1"/>
</dbReference>
<dbReference type="AlphaFoldDB" id="A0A943QYG5"/>
<dbReference type="SUPFAM" id="SSF51445">
    <property type="entry name" value="(Trans)glycosidases"/>
    <property type="match status" value="1"/>
</dbReference>
<evidence type="ECO:0000313" key="4">
    <source>
        <dbReference type="Proteomes" id="UP000703822"/>
    </source>
</evidence>
<name>A0A943QYG5_STRVE</name>
<dbReference type="InterPro" id="IPR017853">
    <property type="entry name" value="GH"/>
</dbReference>
<dbReference type="PANTHER" id="PTHR10353">
    <property type="entry name" value="GLYCOSYL HYDROLASE"/>
    <property type="match status" value="1"/>
</dbReference>
<evidence type="ECO:0000256" key="2">
    <source>
        <dbReference type="RuleBase" id="RU003690"/>
    </source>
</evidence>
<comment type="similarity">
    <text evidence="2">Belongs to the glycosyl hydrolase 1 family.</text>
</comment>
<dbReference type="PROSITE" id="PS00653">
    <property type="entry name" value="GLYCOSYL_HYDROL_F1_2"/>
    <property type="match status" value="1"/>
</dbReference>
<dbReference type="GO" id="GO:0005829">
    <property type="term" value="C:cytosol"/>
    <property type="evidence" value="ECO:0007669"/>
    <property type="project" value="TreeGrafter"/>
</dbReference>
<dbReference type="InterPro" id="IPR033132">
    <property type="entry name" value="GH_1_N_CS"/>
</dbReference>
<protein>
    <submittedName>
        <fullName evidence="3">Family 1 glycosylhydrolase</fullName>
    </submittedName>
</protein>
<proteinExistence type="inferred from homology"/>
<organism evidence="3 4">
    <name type="scientific">Streptococcus vestibularis</name>
    <dbReference type="NCBI Taxonomy" id="1343"/>
    <lineage>
        <taxon>Bacteria</taxon>
        <taxon>Bacillati</taxon>
        <taxon>Bacillota</taxon>
        <taxon>Bacilli</taxon>
        <taxon>Lactobacillales</taxon>
        <taxon>Streptococcaceae</taxon>
        <taxon>Streptococcus</taxon>
    </lineage>
</organism>
<dbReference type="GO" id="GO:0016052">
    <property type="term" value="P:carbohydrate catabolic process"/>
    <property type="evidence" value="ECO:0007669"/>
    <property type="project" value="TreeGrafter"/>
</dbReference>
<evidence type="ECO:0000313" key="3">
    <source>
        <dbReference type="EMBL" id="MBS6098300.1"/>
    </source>
</evidence>
<keyword evidence="1" id="KW-0326">Glycosidase</keyword>
<reference evidence="3" key="1">
    <citation type="submission" date="2021-05" db="EMBL/GenBank/DDBJ databases">
        <title>Infant gut strain persistence is associated with maternal origin, phylogeny, and functional potential including surface adhesion and iron acquisition.</title>
        <authorList>
            <person name="Lou Y.C."/>
        </authorList>
    </citation>
    <scope>NUCLEOTIDE SEQUENCE</scope>
    <source>
        <strain evidence="3">L3_122_031G1_dasL3_122_031G1_maxbin2.maxbin.025s ta_sub</strain>
    </source>
</reference>
<accession>A0A943QYG5</accession>
<dbReference type="Gene3D" id="3.20.20.80">
    <property type="entry name" value="Glycosidases"/>
    <property type="match status" value="1"/>
</dbReference>
<sequence>MTKKLTFPNVFLWGGATAANQCEGAYDADGRGLANVDVVPIGEDRLSIITGRRKMFNFEDGYFYPAKESIDMYHRYKEDIALFGEMGFKTYRLSIAWSRIFPKGDEAEPNEAGLAFYED</sequence>
<dbReference type="Proteomes" id="UP000703822">
    <property type="component" value="Unassembled WGS sequence"/>
</dbReference>
<dbReference type="EMBL" id="JAHAGS010000207">
    <property type="protein sequence ID" value="MBS6098300.1"/>
    <property type="molecule type" value="Genomic_DNA"/>
</dbReference>
<keyword evidence="1" id="KW-0378">Hydrolase</keyword>
<dbReference type="Pfam" id="PF00232">
    <property type="entry name" value="Glyco_hydro_1"/>
    <property type="match status" value="1"/>
</dbReference>
<dbReference type="GO" id="GO:0008422">
    <property type="term" value="F:beta-glucosidase activity"/>
    <property type="evidence" value="ECO:0007669"/>
    <property type="project" value="TreeGrafter"/>
</dbReference>